<feature type="region of interest" description="Disordered" evidence="1">
    <location>
        <begin position="1"/>
        <end position="145"/>
    </location>
</feature>
<evidence type="ECO:0000313" key="3">
    <source>
        <dbReference type="Proteomes" id="UP000799538"/>
    </source>
</evidence>
<proteinExistence type="predicted"/>
<evidence type="ECO:0000256" key="1">
    <source>
        <dbReference type="SAM" id="MobiDB-lite"/>
    </source>
</evidence>
<gene>
    <name evidence="2" type="ORF">BDZ85DRAFT_255632</name>
</gene>
<evidence type="ECO:0000313" key="2">
    <source>
        <dbReference type="EMBL" id="KAF2228232.1"/>
    </source>
</evidence>
<accession>A0A6A6GR66</accession>
<keyword evidence="3" id="KW-1185">Reference proteome</keyword>
<reference evidence="3" key="1">
    <citation type="journal article" date="2020" name="Stud. Mycol.">
        <title>101 Dothideomycetes genomes: A test case for predicting lifestyles and emergence of pathogens.</title>
        <authorList>
            <person name="Haridas S."/>
            <person name="Albert R."/>
            <person name="Binder M."/>
            <person name="Bloem J."/>
            <person name="LaButti K."/>
            <person name="Salamov A."/>
            <person name="Andreopoulos B."/>
            <person name="Baker S."/>
            <person name="Barry K."/>
            <person name="Bills G."/>
            <person name="Bluhm B."/>
            <person name="Cannon C."/>
            <person name="Castanera R."/>
            <person name="Culley D."/>
            <person name="Daum C."/>
            <person name="Ezra D."/>
            <person name="Gonzalez J."/>
            <person name="Henrissat B."/>
            <person name="Kuo A."/>
            <person name="Liang C."/>
            <person name="Lipzen A."/>
            <person name="Lutzoni F."/>
            <person name="Magnuson J."/>
            <person name="Mondo S."/>
            <person name="Nolan M."/>
            <person name="Ohm R."/>
            <person name="Pangilinan J."/>
            <person name="Park H.-J."/>
            <person name="Ramirez L."/>
            <person name="Alfaro M."/>
            <person name="Sun H."/>
            <person name="Tritt A."/>
            <person name="Yoshinaga Y."/>
            <person name="Zwiers L.-H."/>
            <person name="Turgeon B."/>
            <person name="Goodwin S."/>
            <person name="Spatafora J."/>
            <person name="Crous P."/>
            <person name="Grigoriev I."/>
        </authorList>
    </citation>
    <scope>NUCLEOTIDE SEQUENCE [LARGE SCALE GENOMIC DNA]</scope>
    <source>
        <strain evidence="3">CECT 20119</strain>
    </source>
</reference>
<sequence>MHRLLQPHTFRNHHRYIPSPSPHAQHPTSSQRAPANSPIVTSQPSSITPHSKPTIPTSNHTYTPAESPLRSTGIKTGVMHCPFPAISIHPYRDPNAPIPAPVHPTSLSQSSGRRAHSANHDRSSQAPLKPSSQVPSAEVSVSPYQ</sequence>
<feature type="compositionally biased region" description="Polar residues" evidence="1">
    <location>
        <begin position="124"/>
        <end position="135"/>
    </location>
</feature>
<dbReference type="Proteomes" id="UP000799538">
    <property type="component" value="Unassembled WGS sequence"/>
</dbReference>
<protein>
    <submittedName>
        <fullName evidence="2">Uncharacterized protein</fullName>
    </submittedName>
</protein>
<dbReference type="EMBL" id="ML992501">
    <property type="protein sequence ID" value="KAF2228232.1"/>
    <property type="molecule type" value="Genomic_DNA"/>
</dbReference>
<name>A0A6A6GR66_9PEZI</name>
<feature type="compositionally biased region" description="Basic residues" evidence="1">
    <location>
        <begin position="1"/>
        <end position="16"/>
    </location>
</feature>
<feature type="compositionally biased region" description="Polar residues" evidence="1">
    <location>
        <begin position="26"/>
        <end position="74"/>
    </location>
</feature>
<organism evidence="2 3">
    <name type="scientific">Elsinoe ampelina</name>
    <dbReference type="NCBI Taxonomy" id="302913"/>
    <lineage>
        <taxon>Eukaryota</taxon>
        <taxon>Fungi</taxon>
        <taxon>Dikarya</taxon>
        <taxon>Ascomycota</taxon>
        <taxon>Pezizomycotina</taxon>
        <taxon>Dothideomycetes</taxon>
        <taxon>Dothideomycetidae</taxon>
        <taxon>Myriangiales</taxon>
        <taxon>Elsinoaceae</taxon>
        <taxon>Elsinoe</taxon>
    </lineage>
</organism>
<dbReference type="AlphaFoldDB" id="A0A6A6GR66"/>